<accession>A0A0R1ZW36</accession>
<dbReference type="PANTHER" id="PTHR11405">
    <property type="entry name" value="CARBAMOYLTRANSFERASE FAMILY MEMBER"/>
    <property type="match status" value="1"/>
</dbReference>
<evidence type="ECO:0000256" key="5">
    <source>
        <dbReference type="ARBA" id="ARBA00022840"/>
    </source>
</evidence>
<dbReference type="AlphaFoldDB" id="A0A0R1ZW36"/>
<comment type="similarity">
    <text evidence="1">Belongs to the CarB family.</text>
</comment>
<reference evidence="11 12" key="1">
    <citation type="journal article" date="2015" name="Genome Announc.">
        <title>Expanding the biotechnology potential of lactobacilli through comparative genomics of 213 strains and associated genera.</title>
        <authorList>
            <person name="Sun Z."/>
            <person name="Harris H.M."/>
            <person name="McCann A."/>
            <person name="Guo C."/>
            <person name="Argimon S."/>
            <person name="Zhang W."/>
            <person name="Yang X."/>
            <person name="Jeffery I.B."/>
            <person name="Cooney J.C."/>
            <person name="Kagawa T.F."/>
            <person name="Liu W."/>
            <person name="Song Y."/>
            <person name="Salvetti E."/>
            <person name="Wrobel A."/>
            <person name="Rasinkangas P."/>
            <person name="Parkhill J."/>
            <person name="Rea M.C."/>
            <person name="O'Sullivan O."/>
            <person name="Ritari J."/>
            <person name="Douillard F.P."/>
            <person name="Paul Ross R."/>
            <person name="Yang R."/>
            <person name="Briner A.E."/>
            <person name="Felis G.E."/>
            <person name="de Vos W.M."/>
            <person name="Barrangou R."/>
            <person name="Klaenhammer T.R."/>
            <person name="Caufield P.W."/>
            <person name="Cui Y."/>
            <person name="Zhang H."/>
            <person name="O'Toole P.W."/>
        </authorList>
    </citation>
    <scope>NUCLEOTIDE SEQUENCE [LARGE SCALE GENOMIC DNA]</scope>
    <source>
        <strain evidence="11 12">DSM 20505</strain>
    </source>
</reference>
<dbReference type="Pfam" id="PF25596">
    <property type="entry name" value="CPSase_L_D1"/>
    <property type="match status" value="1"/>
</dbReference>
<keyword evidence="5 9" id="KW-0067">ATP-binding</keyword>
<dbReference type="GO" id="GO:0006221">
    <property type="term" value="P:pyrimidine nucleotide biosynthetic process"/>
    <property type="evidence" value="ECO:0007669"/>
    <property type="project" value="UniProtKB-KW"/>
</dbReference>
<dbReference type="InterPro" id="IPR005483">
    <property type="entry name" value="CPSase_dom"/>
</dbReference>
<dbReference type="SUPFAM" id="SSF48108">
    <property type="entry name" value="Carbamoyl phosphate synthetase, large subunit connection domain"/>
    <property type="match status" value="1"/>
</dbReference>
<keyword evidence="12" id="KW-1185">Reference proteome</keyword>
<dbReference type="PROSITE" id="PS50975">
    <property type="entry name" value="ATP_GRASP"/>
    <property type="match status" value="1"/>
</dbReference>
<dbReference type="InterPro" id="IPR058047">
    <property type="entry name" value="CPSase_preATP-grasp"/>
</dbReference>
<keyword evidence="2" id="KW-0436">Ligase</keyword>
<dbReference type="EMBL" id="AYYO01000010">
    <property type="protein sequence ID" value="KRM56025.1"/>
    <property type="molecule type" value="Genomic_DNA"/>
</dbReference>
<dbReference type="SMART" id="SM01096">
    <property type="entry name" value="CPSase_L_D3"/>
    <property type="match status" value="1"/>
</dbReference>
<sequence>MTSLSTFNTVLVIGSGPVSSAQPATSAADTDLSCRALVAAGKTVILVTSDPNVFRDERMAARFYVAPLTTEFVSQVLRREKPDAVLASAGGQIALDIVQKVAANGLLAALGVQVLGSPLSAISQTENGEALRNLLADLQIPLPESTYTDNQEQALAIANDIGYPVMMRRGQTRGIARNSVELIRLITDSIGGGKILIERAIRSYKAVELVVMRDAADNCVLLGTLENFDPVGVNPVNTTTITPAQSLTDSDRSALRSACFKVARALDLQGVATVSFAIDPNSPTWYMLKFRLGLAWATDLVERATGYPVATVNTAVALGKNLPDININAEAPDAPKMVADIEPGIDAIVARFPQFPQSGLSGAKLGPQLAAGGAIITAGRMLESVLLQGIYSLRQAPTTVIPASMRAWDEDELTQHIIHPSDLRLAAFWVALERDYTVAELAELAHVNRIFIAAVATLVRTVKELRANPLDTDLLHTAKRYGFLDTTVANIWQTKEDAVHQLRQEAGILPTFKSLDGMGLIEQPTATFYATYEQENESVAEGIKRVIVLAPNAAAPWLNLAHESISTKMLTAIHDAGYTPILVGSSPRPLICPGAKHYISNVAPELIRDIVAIEQPVGVICQTAGREGSSVARMLSKLDIPVLGSTVGATRKVPHAQLDAVLDGLSDAEWRVEQNRNVETTIEATHLAVDAIADGETVAVLGVINSLEQNESRAGTVLAVTPPRKKAAPLTDKAIEITVTMSQMMGLIGFVHADMVVENGTITVTFIGPSASATVPFLAKTLRSDAISLACRVLLGQKLADCGVESGQLAQAPGVHVLLPVLRSGLIAPGKTIPEMVQTGLVMGTDLSLGKALIKAFAAAHEPLPDHGTVLLEEGTTDRENLAPRLASLGFQIVGPEHAKHLNSVQLIVMNEPDDELRRRATAHTVPILNTVAADAILQVFEARAFSLAPLINTRTDA</sequence>
<protein>
    <submittedName>
        <fullName evidence="11">Carbamoyl-phosphate synthase pyrimidine-specific large chain</fullName>
    </submittedName>
</protein>
<dbReference type="Gene3D" id="3.30.470.20">
    <property type="entry name" value="ATP-grasp fold, B domain"/>
    <property type="match status" value="2"/>
</dbReference>
<dbReference type="OrthoDB" id="2253836at2"/>
<dbReference type="Pfam" id="PF02787">
    <property type="entry name" value="CPSase_L_D3"/>
    <property type="match status" value="1"/>
</dbReference>
<dbReference type="PANTHER" id="PTHR11405:SF53">
    <property type="entry name" value="CARBAMOYL-PHOSPHATE SYNTHASE [AMMONIA], MITOCHONDRIAL"/>
    <property type="match status" value="1"/>
</dbReference>
<dbReference type="GO" id="GO:0004088">
    <property type="term" value="F:carbamoyl-phosphate synthase (glutamine-hydrolyzing) activity"/>
    <property type="evidence" value="ECO:0007669"/>
    <property type="project" value="TreeGrafter"/>
</dbReference>
<evidence type="ECO:0000259" key="10">
    <source>
        <dbReference type="PROSITE" id="PS50975"/>
    </source>
</evidence>
<evidence type="ECO:0000313" key="12">
    <source>
        <dbReference type="Proteomes" id="UP000051679"/>
    </source>
</evidence>
<dbReference type="GO" id="GO:0005524">
    <property type="term" value="F:ATP binding"/>
    <property type="evidence" value="ECO:0007669"/>
    <property type="project" value="UniProtKB-UniRule"/>
</dbReference>
<dbReference type="Gene3D" id="1.10.1030.10">
    <property type="entry name" value="Carbamoyl-phosphate synthetase, large subunit oligomerisation domain"/>
    <property type="match status" value="1"/>
</dbReference>
<dbReference type="GO" id="GO:0005737">
    <property type="term" value="C:cytoplasm"/>
    <property type="evidence" value="ECO:0007669"/>
    <property type="project" value="TreeGrafter"/>
</dbReference>
<comment type="caution">
    <text evidence="11">The sequence shown here is derived from an EMBL/GenBank/DDBJ whole genome shotgun (WGS) entry which is preliminary data.</text>
</comment>
<gene>
    <name evidence="11" type="ORF">FC18_GL000811</name>
</gene>
<dbReference type="Proteomes" id="UP000051679">
    <property type="component" value="Unassembled WGS sequence"/>
</dbReference>
<evidence type="ECO:0000313" key="11">
    <source>
        <dbReference type="EMBL" id="KRM56025.1"/>
    </source>
</evidence>
<dbReference type="Gene3D" id="3.40.50.20">
    <property type="match status" value="2"/>
</dbReference>
<dbReference type="SUPFAM" id="SSF52440">
    <property type="entry name" value="PreATP-grasp domain"/>
    <property type="match status" value="2"/>
</dbReference>
<evidence type="ECO:0000256" key="1">
    <source>
        <dbReference type="ARBA" id="ARBA00009799"/>
    </source>
</evidence>
<name>A0A0R1ZW36_9LACO</name>
<dbReference type="GO" id="GO:0046872">
    <property type="term" value="F:metal ion binding"/>
    <property type="evidence" value="ECO:0007669"/>
    <property type="project" value="UniProtKB-KW"/>
</dbReference>
<dbReference type="GO" id="GO:0004087">
    <property type="term" value="F:carbamoyl-phosphate synthase (ammonia) activity"/>
    <property type="evidence" value="ECO:0007669"/>
    <property type="project" value="UniProtKB-EC"/>
</dbReference>
<dbReference type="InterPro" id="IPR036897">
    <property type="entry name" value="CarbamoylP_synth_lsu_oligo_sf"/>
</dbReference>
<dbReference type="GO" id="GO:0006541">
    <property type="term" value="P:glutamine metabolic process"/>
    <property type="evidence" value="ECO:0007669"/>
    <property type="project" value="TreeGrafter"/>
</dbReference>
<dbReference type="PRINTS" id="PR00098">
    <property type="entry name" value="CPSASE"/>
</dbReference>
<organism evidence="11 12">
    <name type="scientific">Lacticaseibacillus sharpeae JCM 1186 = DSM 20505</name>
    <dbReference type="NCBI Taxonomy" id="1291052"/>
    <lineage>
        <taxon>Bacteria</taxon>
        <taxon>Bacillati</taxon>
        <taxon>Bacillota</taxon>
        <taxon>Bacilli</taxon>
        <taxon>Lactobacillales</taxon>
        <taxon>Lactobacillaceae</taxon>
        <taxon>Lacticaseibacillus</taxon>
    </lineage>
</organism>
<dbReference type="PATRIC" id="fig|1291052.5.peg.826"/>
<dbReference type="Pfam" id="PF02786">
    <property type="entry name" value="CPSase_L_D2"/>
    <property type="match status" value="1"/>
</dbReference>
<evidence type="ECO:0000256" key="7">
    <source>
        <dbReference type="ARBA" id="ARBA00023211"/>
    </source>
</evidence>
<dbReference type="InterPro" id="IPR005479">
    <property type="entry name" value="CPAse_ATP-bd"/>
</dbReference>
<keyword evidence="7" id="KW-0464">Manganese</keyword>
<feature type="domain" description="ATP-grasp" evidence="10">
    <location>
        <begin position="132"/>
        <end position="318"/>
    </location>
</feature>
<evidence type="ECO:0000256" key="8">
    <source>
        <dbReference type="ARBA" id="ARBA00047359"/>
    </source>
</evidence>
<dbReference type="FunFam" id="3.40.50.20:FF:000001">
    <property type="entry name" value="Carbamoyl-phosphate synthase large chain"/>
    <property type="match status" value="1"/>
</dbReference>
<keyword evidence="3" id="KW-0479">Metal-binding</keyword>
<dbReference type="InterPro" id="IPR005480">
    <property type="entry name" value="CPSase_lsu_oligo"/>
</dbReference>
<keyword evidence="4 9" id="KW-0547">Nucleotide-binding</keyword>
<evidence type="ECO:0000256" key="3">
    <source>
        <dbReference type="ARBA" id="ARBA00022723"/>
    </source>
</evidence>
<evidence type="ECO:0000256" key="2">
    <source>
        <dbReference type="ARBA" id="ARBA00022598"/>
    </source>
</evidence>
<proteinExistence type="inferred from homology"/>
<keyword evidence="6" id="KW-0665">Pyrimidine biosynthesis</keyword>
<evidence type="ECO:0000256" key="4">
    <source>
        <dbReference type="ARBA" id="ARBA00022741"/>
    </source>
</evidence>
<dbReference type="STRING" id="1291052.FC18_GL000811"/>
<dbReference type="SUPFAM" id="SSF56059">
    <property type="entry name" value="Glutathione synthetase ATP-binding domain-like"/>
    <property type="match status" value="2"/>
</dbReference>
<dbReference type="InterPro" id="IPR016185">
    <property type="entry name" value="PreATP-grasp_dom_sf"/>
</dbReference>
<dbReference type="InterPro" id="IPR011761">
    <property type="entry name" value="ATP-grasp"/>
</dbReference>
<evidence type="ECO:0000256" key="9">
    <source>
        <dbReference type="PROSITE-ProRule" id="PRU00409"/>
    </source>
</evidence>
<evidence type="ECO:0000256" key="6">
    <source>
        <dbReference type="ARBA" id="ARBA00022975"/>
    </source>
</evidence>
<comment type="catalytic activity">
    <reaction evidence="8">
        <text>hydrogencarbonate + NH4(+) + 2 ATP = carbamoyl phosphate + 2 ADP + phosphate + 2 H(+)</text>
        <dbReference type="Rhea" id="RHEA:18029"/>
        <dbReference type="ChEBI" id="CHEBI:15378"/>
        <dbReference type="ChEBI" id="CHEBI:17544"/>
        <dbReference type="ChEBI" id="CHEBI:28938"/>
        <dbReference type="ChEBI" id="CHEBI:30616"/>
        <dbReference type="ChEBI" id="CHEBI:43474"/>
        <dbReference type="ChEBI" id="CHEBI:58228"/>
        <dbReference type="ChEBI" id="CHEBI:456216"/>
        <dbReference type="EC" id="6.3.4.16"/>
    </reaction>
</comment>